<dbReference type="PANTHER" id="PTHR33119:SF1">
    <property type="entry name" value="FE2OG DIOXYGENASE DOMAIN-CONTAINING PROTEIN"/>
    <property type="match status" value="1"/>
</dbReference>
<gene>
    <name evidence="3" type="ORF">Cvel_1116</name>
</gene>
<dbReference type="VEuPathDB" id="CryptoDB:Cvel_1116"/>
<feature type="domain" description="DUF4246" evidence="2">
    <location>
        <begin position="88"/>
        <end position="516"/>
    </location>
</feature>
<protein>
    <recommendedName>
        <fullName evidence="2">DUF4246 domain-containing protein</fullName>
    </recommendedName>
</protein>
<organism evidence="3">
    <name type="scientific">Chromera velia CCMP2878</name>
    <dbReference type="NCBI Taxonomy" id="1169474"/>
    <lineage>
        <taxon>Eukaryota</taxon>
        <taxon>Sar</taxon>
        <taxon>Alveolata</taxon>
        <taxon>Colpodellida</taxon>
        <taxon>Chromeraceae</taxon>
        <taxon>Chromera</taxon>
    </lineage>
</organism>
<feature type="region of interest" description="Disordered" evidence="1">
    <location>
        <begin position="298"/>
        <end position="327"/>
    </location>
</feature>
<evidence type="ECO:0000313" key="3">
    <source>
        <dbReference type="EMBL" id="CEM44496.1"/>
    </source>
</evidence>
<dbReference type="EMBL" id="CDMZ01002938">
    <property type="protein sequence ID" value="CEM44496.1"/>
    <property type="molecule type" value="Genomic_DNA"/>
</dbReference>
<proteinExistence type="predicted"/>
<dbReference type="InterPro" id="IPR025340">
    <property type="entry name" value="DUF4246"/>
</dbReference>
<name>A0A0G4HK74_9ALVE</name>
<dbReference type="PANTHER" id="PTHR33119">
    <property type="entry name" value="IFI3P"/>
    <property type="match status" value="1"/>
</dbReference>
<evidence type="ECO:0000259" key="2">
    <source>
        <dbReference type="Pfam" id="PF14033"/>
    </source>
</evidence>
<evidence type="ECO:0000256" key="1">
    <source>
        <dbReference type="SAM" id="MobiDB-lite"/>
    </source>
</evidence>
<accession>A0A0G4HK74</accession>
<feature type="region of interest" description="Disordered" evidence="1">
    <location>
        <begin position="197"/>
        <end position="218"/>
    </location>
</feature>
<feature type="compositionally biased region" description="Acidic residues" evidence="1">
    <location>
        <begin position="198"/>
        <end position="218"/>
    </location>
</feature>
<dbReference type="InterPro" id="IPR049192">
    <property type="entry name" value="DUF4246_C"/>
</dbReference>
<sequence length="584" mass="66993">MASSTPTAGFRKVFDYAKGRGPFDEDDDMEDENGSWSIGEHWYSTWELKVIKLMNSMMNKQNWTKKFLQEEIKNRWKTEISQQYTDTETIEWVFKEADMIASRLGSECTYEPIAIDGVFKADNTIPEDLHKALVAQTQRLRESFTEPDFHPDSEDMVLDLVHPALFCFVSGRTKELSKPMPSFDAWRWTVGWGKVKEEEEEEEGDVVEGGEAGGEDEDEWEDDLGSFNYPLMASRPKCRWLPADFDVDAEGKVKAASYINNLHPEDFKDLYGTLETLLEKFLPLFEATLTATRFPHERRVDPEREEEMQEEHYEDPDEPNPWGNDGEEPFRLPDFDRFKSEWGSKEDQRGAVGEKTVKLRDRRLQVIVKIASVELDRAKGNVQFDNSHWHVEGTPDEQIAATGIYYFNSEGLAEDPFLHFRTAVKTPNPMECPQNAGTSFGLGFEDPLNQLLGAVSTPEGRMLTFPNVYQHKLGSVDLAEGEPKGRRQMVVFFLVDPELPVLSSSTVPPQQSSWFGRAMRERGLLKKLGERIAKVLLDGNKHLSEPMSLSEAKEWRSVLMKERKFVVNQAMDQIFERPCSLCEH</sequence>
<reference evidence="3" key="1">
    <citation type="submission" date="2014-11" db="EMBL/GenBank/DDBJ databases">
        <authorList>
            <person name="Otto D Thomas"/>
            <person name="Naeem Raeece"/>
        </authorList>
    </citation>
    <scope>NUCLEOTIDE SEQUENCE</scope>
</reference>
<feature type="compositionally biased region" description="Acidic residues" evidence="1">
    <location>
        <begin position="303"/>
        <end position="318"/>
    </location>
</feature>
<dbReference type="AlphaFoldDB" id="A0A0G4HK74"/>
<dbReference type="Pfam" id="PF14033">
    <property type="entry name" value="DUF4246"/>
    <property type="match status" value="1"/>
</dbReference>